<sequence>MGLYDEFGEKYIQIKSGECCMAHYKIGDKAPFADGVHLAYEGIVVVYQGVFIAEFEVYQLYNKWGGKLSYDIDSDNPLALVAKELMKKEEDNENSPASNPGDGRV</sequence>
<name>A0A0F9TV82_9ZZZZ</name>
<accession>A0A0F9TV82</accession>
<dbReference type="EMBL" id="LAZR01000256">
    <property type="protein sequence ID" value="KKN78857.1"/>
    <property type="molecule type" value="Genomic_DNA"/>
</dbReference>
<organism evidence="2">
    <name type="scientific">marine sediment metagenome</name>
    <dbReference type="NCBI Taxonomy" id="412755"/>
    <lineage>
        <taxon>unclassified sequences</taxon>
        <taxon>metagenomes</taxon>
        <taxon>ecological metagenomes</taxon>
    </lineage>
</organism>
<dbReference type="AlphaFoldDB" id="A0A0F9TV82"/>
<evidence type="ECO:0000313" key="2">
    <source>
        <dbReference type="EMBL" id="KKN78857.1"/>
    </source>
</evidence>
<feature type="region of interest" description="Disordered" evidence="1">
    <location>
        <begin position="86"/>
        <end position="105"/>
    </location>
</feature>
<reference evidence="2" key="1">
    <citation type="journal article" date="2015" name="Nature">
        <title>Complex archaea that bridge the gap between prokaryotes and eukaryotes.</title>
        <authorList>
            <person name="Spang A."/>
            <person name="Saw J.H."/>
            <person name="Jorgensen S.L."/>
            <person name="Zaremba-Niedzwiedzka K."/>
            <person name="Martijn J."/>
            <person name="Lind A.E."/>
            <person name="van Eijk R."/>
            <person name="Schleper C."/>
            <person name="Guy L."/>
            <person name="Ettema T.J."/>
        </authorList>
    </citation>
    <scope>NUCLEOTIDE SEQUENCE</scope>
</reference>
<proteinExistence type="predicted"/>
<gene>
    <name evidence="2" type="ORF">LCGC14_0346290</name>
</gene>
<evidence type="ECO:0000256" key="1">
    <source>
        <dbReference type="SAM" id="MobiDB-lite"/>
    </source>
</evidence>
<protein>
    <submittedName>
        <fullName evidence="2">Uncharacterized protein</fullName>
    </submittedName>
</protein>
<comment type="caution">
    <text evidence="2">The sequence shown here is derived from an EMBL/GenBank/DDBJ whole genome shotgun (WGS) entry which is preliminary data.</text>
</comment>